<feature type="region of interest" description="Disordered" evidence="1">
    <location>
        <begin position="192"/>
        <end position="269"/>
    </location>
</feature>
<feature type="region of interest" description="Disordered" evidence="1">
    <location>
        <begin position="27"/>
        <end position="95"/>
    </location>
</feature>
<keyword evidence="3" id="KW-1185">Reference proteome</keyword>
<protein>
    <submittedName>
        <fullName evidence="2">Uncharacterized protein</fullName>
    </submittedName>
</protein>
<sequence>MNHLIKGRLVVPAGLIVVGIMVACRGSDSQKAQEGPLNGLEDSGRADVRQPDAAAPDAEQLDCAPPDAGPDARTDAAQDAPTEPPDSGPVVFRPSNLPAGICDTATSKELVVAANETAGIDPDRDCDLVIPQGPDLQEICVRIYSTVKIAGRYLANGGRRAAAIVATKSFTLESSGKIDMVHPGPNILIWSPGADLRGSGSKGSGVSGGGGGGQVTSPGARGGSSGGAGGPQYGDPTSRQLIGGGFGGYGGESARPQQDPVPPGGPGAAMQFVSCGEMTVAGTMDASGSGGAVGNYAPEYGGGGAGGGAGGMILIEATKVTASGGKILARGGQGGAGGAVLYGVDILLYGGAGGQGGTGASPPTEGENAKVTHDPMPPGKYSGAGGGGGAVGRILINVPRGTSPVLTGVEIDPPAVIGTTN</sequence>
<feature type="compositionally biased region" description="Gly residues" evidence="1">
    <location>
        <begin position="242"/>
        <end position="251"/>
    </location>
</feature>
<organism evidence="2 3">
    <name type="scientific">Pendulispora brunnea</name>
    <dbReference type="NCBI Taxonomy" id="2905690"/>
    <lineage>
        <taxon>Bacteria</taxon>
        <taxon>Pseudomonadati</taxon>
        <taxon>Myxococcota</taxon>
        <taxon>Myxococcia</taxon>
        <taxon>Myxococcales</taxon>
        <taxon>Sorangiineae</taxon>
        <taxon>Pendulisporaceae</taxon>
        <taxon>Pendulispora</taxon>
    </lineage>
</organism>
<feature type="region of interest" description="Disordered" evidence="1">
    <location>
        <begin position="354"/>
        <end position="385"/>
    </location>
</feature>
<dbReference type="Proteomes" id="UP001379533">
    <property type="component" value="Chromosome"/>
</dbReference>
<gene>
    <name evidence="2" type="ORF">LZC95_28575</name>
</gene>
<name>A0ABZ2JVA2_9BACT</name>
<evidence type="ECO:0000313" key="2">
    <source>
        <dbReference type="EMBL" id="WXA90406.1"/>
    </source>
</evidence>
<accession>A0ABZ2JVA2</accession>
<feature type="compositionally biased region" description="Gly residues" evidence="1">
    <location>
        <begin position="200"/>
        <end position="232"/>
    </location>
</feature>
<dbReference type="RefSeq" id="WP_394841018.1">
    <property type="nucleotide sequence ID" value="NZ_CP089982.1"/>
</dbReference>
<evidence type="ECO:0000256" key="1">
    <source>
        <dbReference type="SAM" id="MobiDB-lite"/>
    </source>
</evidence>
<evidence type="ECO:0000313" key="3">
    <source>
        <dbReference type="Proteomes" id="UP001379533"/>
    </source>
</evidence>
<dbReference type="PROSITE" id="PS51257">
    <property type="entry name" value="PROKAR_LIPOPROTEIN"/>
    <property type="match status" value="1"/>
</dbReference>
<proteinExistence type="predicted"/>
<reference evidence="2 3" key="1">
    <citation type="submission" date="2021-12" db="EMBL/GenBank/DDBJ databases">
        <title>Discovery of the Pendulisporaceae a myxobacterial family with distinct sporulation behavior and unique specialized metabolism.</title>
        <authorList>
            <person name="Garcia R."/>
            <person name="Popoff A."/>
            <person name="Bader C.D."/>
            <person name="Loehr J."/>
            <person name="Walesch S."/>
            <person name="Walt C."/>
            <person name="Boldt J."/>
            <person name="Bunk B."/>
            <person name="Haeckl F.J.F.P.J."/>
            <person name="Gunesch A.P."/>
            <person name="Birkelbach J."/>
            <person name="Nuebel U."/>
            <person name="Pietschmann T."/>
            <person name="Bach T."/>
            <person name="Mueller R."/>
        </authorList>
    </citation>
    <scope>NUCLEOTIDE SEQUENCE [LARGE SCALE GENOMIC DNA]</scope>
    <source>
        <strain evidence="2 3">MSr12523</strain>
    </source>
</reference>
<dbReference type="EMBL" id="CP089982">
    <property type="protein sequence ID" value="WXA90406.1"/>
    <property type="molecule type" value="Genomic_DNA"/>
</dbReference>